<accession>A0AAI8YPY1</accession>
<proteinExistence type="predicted"/>
<dbReference type="Proteomes" id="UP001295740">
    <property type="component" value="Unassembled WGS sequence"/>
</dbReference>
<organism evidence="1 2">
    <name type="scientific">Anthostomella pinea</name>
    <dbReference type="NCBI Taxonomy" id="933095"/>
    <lineage>
        <taxon>Eukaryota</taxon>
        <taxon>Fungi</taxon>
        <taxon>Dikarya</taxon>
        <taxon>Ascomycota</taxon>
        <taxon>Pezizomycotina</taxon>
        <taxon>Sordariomycetes</taxon>
        <taxon>Xylariomycetidae</taxon>
        <taxon>Xylariales</taxon>
        <taxon>Xylariaceae</taxon>
        <taxon>Anthostomella</taxon>
    </lineage>
</organism>
<sequence>MKHVPARCKCVGGSGEPAQTLYAALLKRVDGSSYTGNPQSVKDVIISFLVHLLNVEGHTRVPAPSPDELEEFDAETEWMFLQAHLALPTPGFNFDSLLEASHAFGHEADNELEMLLEMNLELEMQLEAAEDVV</sequence>
<protein>
    <submittedName>
        <fullName evidence="1">Uu.00g010380.m01.CDS01</fullName>
    </submittedName>
</protein>
<gene>
    <name evidence="1" type="ORF">KHLLAP_LOCUS13387</name>
</gene>
<dbReference type="AlphaFoldDB" id="A0AAI8YPY1"/>
<reference evidence="1" key="1">
    <citation type="submission" date="2023-10" db="EMBL/GenBank/DDBJ databases">
        <authorList>
            <person name="Hackl T."/>
        </authorList>
    </citation>
    <scope>NUCLEOTIDE SEQUENCE</scope>
</reference>
<name>A0AAI8YPY1_9PEZI</name>
<keyword evidence="2" id="KW-1185">Reference proteome</keyword>
<comment type="caution">
    <text evidence="1">The sequence shown here is derived from an EMBL/GenBank/DDBJ whole genome shotgun (WGS) entry which is preliminary data.</text>
</comment>
<evidence type="ECO:0000313" key="2">
    <source>
        <dbReference type="Proteomes" id="UP001295740"/>
    </source>
</evidence>
<dbReference type="EMBL" id="CAUWAG010000020">
    <property type="protein sequence ID" value="CAJ2512919.1"/>
    <property type="molecule type" value="Genomic_DNA"/>
</dbReference>
<evidence type="ECO:0000313" key="1">
    <source>
        <dbReference type="EMBL" id="CAJ2512919.1"/>
    </source>
</evidence>